<keyword evidence="3" id="KW-1185">Reference proteome</keyword>
<dbReference type="Proteomes" id="UP000249720">
    <property type="component" value="Unassembled WGS sequence"/>
</dbReference>
<dbReference type="OrthoDB" id="597501at2"/>
<comment type="similarity">
    <text evidence="1">Belongs to the Rv0495c family.</text>
</comment>
<name>A0A2W7SBR5_9BACT</name>
<dbReference type="EMBL" id="QKZV01000002">
    <property type="protein sequence ID" value="PZX64489.1"/>
    <property type="molecule type" value="Genomic_DNA"/>
</dbReference>
<dbReference type="Pfam" id="PF11307">
    <property type="entry name" value="DUF3109"/>
    <property type="match status" value="1"/>
</dbReference>
<reference evidence="2 3" key="1">
    <citation type="submission" date="2018-06" db="EMBL/GenBank/DDBJ databases">
        <title>Genomic Encyclopedia of Archaeal and Bacterial Type Strains, Phase II (KMG-II): from individual species to whole genera.</title>
        <authorList>
            <person name="Goeker M."/>
        </authorList>
    </citation>
    <scope>NUCLEOTIDE SEQUENCE [LARGE SCALE GENOMIC DNA]</scope>
    <source>
        <strain evidence="2 3">DSM 23241</strain>
    </source>
</reference>
<gene>
    <name evidence="2" type="ORF">LX80_00685</name>
</gene>
<sequence>MIAIDNVLISDSVVEEQFVCDLHKCKGACCEDGDAGAPLEVNELQLLKDSLEAAKPFMSAEGLAELQKQGDSVYDKEFGWVTPTIGSGICIYGKRDEKGVILCAFEQAHRQGLTQWKKPISCHLYPIRISESKKHTDVEYVNYEPRESLCKPACSLGKKLKMPVYIFLKDALIRKYGPDFYEALAATAENMRLTQK</sequence>
<organism evidence="2 3">
    <name type="scientific">Hydrotalea sandarakina</name>
    <dbReference type="NCBI Taxonomy" id="1004304"/>
    <lineage>
        <taxon>Bacteria</taxon>
        <taxon>Pseudomonadati</taxon>
        <taxon>Bacteroidota</taxon>
        <taxon>Chitinophagia</taxon>
        <taxon>Chitinophagales</taxon>
        <taxon>Chitinophagaceae</taxon>
        <taxon>Hydrotalea</taxon>
    </lineage>
</organism>
<evidence type="ECO:0000313" key="2">
    <source>
        <dbReference type="EMBL" id="PZX64489.1"/>
    </source>
</evidence>
<evidence type="ECO:0000256" key="1">
    <source>
        <dbReference type="ARBA" id="ARBA00093770"/>
    </source>
</evidence>
<dbReference type="InterPro" id="IPR021458">
    <property type="entry name" value="Rv0495c"/>
</dbReference>
<proteinExistence type="inferred from homology"/>
<protein>
    <submittedName>
        <fullName evidence="2">Uncharacterized protein DUF3109</fullName>
    </submittedName>
</protein>
<comment type="caution">
    <text evidence="2">The sequence shown here is derived from an EMBL/GenBank/DDBJ whole genome shotgun (WGS) entry which is preliminary data.</text>
</comment>
<evidence type="ECO:0000313" key="3">
    <source>
        <dbReference type="Proteomes" id="UP000249720"/>
    </source>
</evidence>
<accession>A0A2W7SBR5</accession>
<dbReference type="AlphaFoldDB" id="A0A2W7SBR5"/>
<dbReference type="RefSeq" id="WP_111293662.1">
    <property type="nucleotide sequence ID" value="NZ_QKZV01000002.1"/>
</dbReference>